<comment type="similarity">
    <text evidence="2">Belongs to the PTPS family. QueD subfamily.</text>
</comment>
<reference evidence="7 8" key="1">
    <citation type="submission" date="2016-12" db="EMBL/GenBank/DDBJ databases">
        <authorList>
            <person name="Song W.-J."/>
            <person name="Kurnit D.M."/>
        </authorList>
    </citation>
    <scope>NUCLEOTIDE SEQUENCE [LARGE SCALE GENOMIC DNA]</scope>
    <source>
        <strain evidence="7 8">DSM 12503</strain>
    </source>
</reference>
<name>A0A1M7YCA9_9FIRM</name>
<evidence type="ECO:0000313" key="7">
    <source>
        <dbReference type="EMBL" id="SHO50231.1"/>
    </source>
</evidence>
<dbReference type="Pfam" id="PF01242">
    <property type="entry name" value="PTPS"/>
    <property type="match status" value="1"/>
</dbReference>
<dbReference type="InterPro" id="IPR007115">
    <property type="entry name" value="6-PTP_synth/QueD"/>
</dbReference>
<dbReference type="Proteomes" id="UP000184612">
    <property type="component" value="Unassembled WGS sequence"/>
</dbReference>
<evidence type="ECO:0000313" key="8">
    <source>
        <dbReference type="Proteomes" id="UP000184612"/>
    </source>
</evidence>
<evidence type="ECO:0000256" key="4">
    <source>
        <dbReference type="ARBA" id="ARBA00018141"/>
    </source>
</evidence>
<evidence type="ECO:0000256" key="2">
    <source>
        <dbReference type="ARBA" id="ARBA00008900"/>
    </source>
</evidence>
<dbReference type="RefSeq" id="WP_073589323.1">
    <property type="nucleotide sequence ID" value="NZ_FRFD01000007.1"/>
</dbReference>
<accession>A0A1M7YCA9</accession>
<dbReference type="InterPro" id="IPR038418">
    <property type="entry name" value="6-PTP_synth/QueD_sf"/>
</dbReference>
<evidence type="ECO:0000256" key="6">
    <source>
        <dbReference type="ARBA" id="ARBA00048807"/>
    </source>
</evidence>
<comment type="pathway">
    <text evidence="1">Purine metabolism; 7-cyano-7-deazaguanine biosynthesis.</text>
</comment>
<evidence type="ECO:0000256" key="1">
    <source>
        <dbReference type="ARBA" id="ARBA00005061"/>
    </source>
</evidence>
<proteinExistence type="inferred from homology"/>
<dbReference type="Gene3D" id="3.30.479.10">
    <property type="entry name" value="6-pyruvoyl tetrahydropterin synthase/QueD"/>
    <property type="match status" value="1"/>
</dbReference>
<protein>
    <recommendedName>
        <fullName evidence="4">6-carboxy-5,6,7,8-tetrahydropterin synthase</fullName>
        <ecNumber evidence="3">4.1.2.50</ecNumber>
    </recommendedName>
    <alternativeName>
        <fullName evidence="5">Queuosine biosynthesis protein QueD</fullName>
    </alternativeName>
</protein>
<organism evidence="7 8">
    <name type="scientific">Anaerocolumna xylanovorans DSM 12503</name>
    <dbReference type="NCBI Taxonomy" id="1121345"/>
    <lineage>
        <taxon>Bacteria</taxon>
        <taxon>Bacillati</taxon>
        <taxon>Bacillota</taxon>
        <taxon>Clostridia</taxon>
        <taxon>Lachnospirales</taxon>
        <taxon>Lachnospiraceae</taxon>
        <taxon>Anaerocolumna</taxon>
    </lineage>
</organism>
<dbReference type="SUPFAM" id="SSF55620">
    <property type="entry name" value="Tetrahydrobiopterin biosynthesis enzymes-like"/>
    <property type="match status" value="1"/>
</dbReference>
<gene>
    <name evidence="7" type="ORF">SAMN02745217_02647</name>
</gene>
<dbReference type="UniPathway" id="UPA00391"/>
<dbReference type="InterPro" id="IPR017543">
    <property type="entry name" value="6-PTP_synth-rel_bac"/>
</dbReference>
<dbReference type="NCBIfam" id="TIGR03112">
    <property type="entry name" value="6_pyr_pter_rel"/>
    <property type="match status" value="1"/>
</dbReference>
<dbReference type="AlphaFoldDB" id="A0A1M7YCA9"/>
<dbReference type="EC" id="4.1.2.50" evidence="3"/>
<comment type="catalytic activity">
    <reaction evidence="6">
        <text>7,8-dihydroneopterin 3'-triphosphate + H2O = 6-carboxy-5,6,7,8-tetrahydropterin + triphosphate + acetaldehyde + 2 H(+)</text>
        <dbReference type="Rhea" id="RHEA:27966"/>
        <dbReference type="ChEBI" id="CHEBI:15343"/>
        <dbReference type="ChEBI" id="CHEBI:15377"/>
        <dbReference type="ChEBI" id="CHEBI:15378"/>
        <dbReference type="ChEBI" id="CHEBI:18036"/>
        <dbReference type="ChEBI" id="CHEBI:58462"/>
        <dbReference type="ChEBI" id="CHEBI:61032"/>
        <dbReference type="EC" id="4.1.2.50"/>
    </reaction>
</comment>
<evidence type="ECO:0000256" key="3">
    <source>
        <dbReference type="ARBA" id="ARBA00012982"/>
    </source>
</evidence>
<dbReference type="EMBL" id="FRFD01000007">
    <property type="protein sequence ID" value="SHO50231.1"/>
    <property type="molecule type" value="Genomic_DNA"/>
</dbReference>
<dbReference type="GO" id="GO:0070497">
    <property type="term" value="F:6-carboxytetrahydropterin synthase activity"/>
    <property type="evidence" value="ECO:0007669"/>
    <property type="project" value="UniProtKB-EC"/>
</dbReference>
<dbReference type="STRING" id="1121345.SAMN02745217_02647"/>
<evidence type="ECO:0000256" key="5">
    <source>
        <dbReference type="ARBA" id="ARBA00031449"/>
    </source>
</evidence>
<keyword evidence="8" id="KW-1185">Reference proteome</keyword>
<sequence>MGYSQYKFKFYLNAIHAIYIQGVMGEKHPHTWEIEISTLKQQEEFVQFKEVEEPVEKFLDKYQNKFLNACEPFKDINPTLENITNYLLKEIQAILMPIGWYIFCIEVGETPSRSYIISLVENRAKSELQKADMVNDIIANSFLT</sequence>